<gene>
    <name evidence="2" type="primary">SUVC14G3410</name>
    <name evidence="2" type="ORF">SUVC_14G3410</name>
</gene>
<feature type="region of interest" description="Disordered" evidence="1">
    <location>
        <begin position="22"/>
        <end position="190"/>
    </location>
</feature>
<feature type="compositionally biased region" description="Low complexity" evidence="1">
    <location>
        <begin position="32"/>
        <end position="44"/>
    </location>
</feature>
<feature type="compositionally biased region" description="Basic and acidic residues" evidence="1">
    <location>
        <begin position="47"/>
        <end position="61"/>
    </location>
</feature>
<dbReference type="Pfam" id="PF10175">
    <property type="entry name" value="MPP6"/>
    <property type="match status" value="1"/>
</dbReference>
<reference evidence="2" key="1">
    <citation type="submission" date="2022-10" db="EMBL/GenBank/DDBJ databases">
        <authorList>
            <person name="Byrne P K."/>
        </authorList>
    </citation>
    <scope>NUCLEOTIDE SEQUENCE</scope>
    <source>
        <strain evidence="2">CBS7001</strain>
    </source>
</reference>
<name>A0AA35NK35_SACUV</name>
<accession>A0AA35NK35</accession>
<feature type="compositionally biased region" description="Basic residues" evidence="1">
    <location>
        <begin position="77"/>
        <end position="91"/>
    </location>
</feature>
<dbReference type="AlphaFoldDB" id="A0AA35NK35"/>
<feature type="compositionally biased region" description="Basic residues" evidence="1">
    <location>
        <begin position="174"/>
        <end position="190"/>
    </location>
</feature>
<evidence type="ECO:0008006" key="4">
    <source>
        <dbReference type="Google" id="ProtNLM"/>
    </source>
</evidence>
<proteinExistence type="predicted"/>
<feature type="compositionally biased region" description="Basic and acidic residues" evidence="1">
    <location>
        <begin position="122"/>
        <end position="131"/>
    </location>
</feature>
<evidence type="ECO:0000256" key="1">
    <source>
        <dbReference type="SAM" id="MobiDB-lite"/>
    </source>
</evidence>
<feature type="compositionally biased region" description="Basic and acidic residues" evidence="1">
    <location>
        <begin position="164"/>
        <end position="173"/>
    </location>
</feature>
<evidence type="ECO:0000313" key="2">
    <source>
        <dbReference type="EMBL" id="CAI4050661.1"/>
    </source>
</evidence>
<protein>
    <recommendedName>
        <fullName evidence="4">M-phase phosphoprotein 6</fullName>
    </recommendedName>
</protein>
<organism evidence="2 3">
    <name type="scientific">Saccharomyces uvarum</name>
    <name type="common">Yeast</name>
    <name type="synonym">Saccharomyces bayanus var. uvarum</name>
    <dbReference type="NCBI Taxonomy" id="230603"/>
    <lineage>
        <taxon>Eukaryota</taxon>
        <taxon>Fungi</taxon>
        <taxon>Dikarya</taxon>
        <taxon>Ascomycota</taxon>
        <taxon>Saccharomycotina</taxon>
        <taxon>Saccharomycetes</taxon>
        <taxon>Saccharomycetales</taxon>
        <taxon>Saccharomycetaceae</taxon>
        <taxon>Saccharomyces</taxon>
    </lineage>
</organism>
<dbReference type="EMBL" id="OX365925">
    <property type="protein sequence ID" value="CAI4050661.1"/>
    <property type="molecule type" value="Genomic_DNA"/>
</dbReference>
<dbReference type="Proteomes" id="UP001162090">
    <property type="component" value="Chromosome 14"/>
</dbReference>
<feature type="compositionally biased region" description="Basic and acidic residues" evidence="1">
    <location>
        <begin position="141"/>
        <end position="156"/>
    </location>
</feature>
<evidence type="ECO:0000313" key="3">
    <source>
        <dbReference type="Proteomes" id="UP001162090"/>
    </source>
</evidence>
<sequence length="190" mass="21537">MSSNNGVTGKLSSRVMNMKFMKFMKNDDDESSNSNTTSNANSDTESTEQKRKQFGRDKSEWDLNSCNDDVKGDTGKEKKKVKKLIYKKRPHPIVSNVGYSELRKSEGLITGRKTFGSSADEANPKKRKLEEGEQEEEGEEEGKGYKSKNEAAGKQDEGEDDYDLDKLFKDSTKKKMTNQVKKPKKKKSKQ</sequence>